<dbReference type="PANTHER" id="PTHR16128">
    <property type="entry name" value="FAD/NAD(P)-BINDING OXIDOREDUCTASE FAMILY PROTEIN"/>
    <property type="match status" value="1"/>
</dbReference>
<evidence type="ECO:0000313" key="1">
    <source>
        <dbReference type="EMBL" id="GAA1676473.1"/>
    </source>
</evidence>
<name>A0ABN2GUP8_9ACTN</name>
<reference evidence="1 2" key="1">
    <citation type="journal article" date="2019" name="Int. J. Syst. Evol. Microbiol.">
        <title>The Global Catalogue of Microorganisms (GCM) 10K type strain sequencing project: providing services to taxonomists for standard genome sequencing and annotation.</title>
        <authorList>
            <consortium name="The Broad Institute Genomics Platform"/>
            <consortium name="The Broad Institute Genome Sequencing Center for Infectious Disease"/>
            <person name="Wu L."/>
            <person name="Ma J."/>
        </authorList>
    </citation>
    <scope>NUCLEOTIDE SEQUENCE [LARGE SCALE GENOMIC DNA]</scope>
    <source>
        <strain evidence="1 2">JCM 14718</strain>
    </source>
</reference>
<protein>
    <submittedName>
        <fullName evidence="1">NAD(P)-binding protein</fullName>
    </submittedName>
</protein>
<proteinExistence type="predicted"/>
<dbReference type="InterPro" id="IPR036188">
    <property type="entry name" value="FAD/NAD-bd_sf"/>
</dbReference>
<dbReference type="EMBL" id="BAAANY010000009">
    <property type="protein sequence ID" value="GAA1676473.1"/>
    <property type="molecule type" value="Genomic_DNA"/>
</dbReference>
<dbReference type="SUPFAM" id="SSF51905">
    <property type="entry name" value="FAD/NAD(P)-binding domain"/>
    <property type="match status" value="1"/>
</dbReference>
<dbReference type="Gene3D" id="3.50.50.60">
    <property type="entry name" value="FAD/NAD(P)-binding domain"/>
    <property type="match status" value="1"/>
</dbReference>
<accession>A0ABN2GUP8</accession>
<dbReference type="Proteomes" id="UP001500618">
    <property type="component" value="Unassembled WGS sequence"/>
</dbReference>
<gene>
    <name evidence="1" type="ORF">GCM10009765_27290</name>
</gene>
<comment type="caution">
    <text evidence="1">The sequence shown here is derived from an EMBL/GenBank/DDBJ whole genome shotgun (WGS) entry which is preliminary data.</text>
</comment>
<sequence length="277" mass="29160">MFAPHLHGRPVDLGASYFTARYRDFSDIVAYWVKRGVARPWTDTFDAYAPGRPAEVSAGPMRYAAPAGLQALVQDLAEGLPIALGAPVTHVGPGPTADGRRYRAVVLAMPDAAAAEILDESLTAERAAVTDITWDPVVAVAVGYRERCWPFANGTFVNDHPILSFVADDGARRGDSAPVLVAHSTVSYARSAAADPSTDPAGPMLAALADLGVTGTPDWIHTHLWPHARPAGGRGNDPTYHLGDAMIGLCGDSWGSPRIETAWSSGAALATALLDRG</sequence>
<dbReference type="Gene3D" id="3.90.660.10">
    <property type="match status" value="1"/>
</dbReference>
<evidence type="ECO:0000313" key="2">
    <source>
        <dbReference type="Proteomes" id="UP001500618"/>
    </source>
</evidence>
<keyword evidence="2" id="KW-1185">Reference proteome</keyword>
<dbReference type="PANTHER" id="PTHR16128:SF5">
    <property type="entry name" value="FAD_NAD(P)-BINDING OXIDOREDUCTASE FAMILY PROTEIN"/>
    <property type="match status" value="1"/>
</dbReference>
<organism evidence="1 2">
    <name type="scientific">Fodinicola feengrottensis</name>
    <dbReference type="NCBI Taxonomy" id="435914"/>
    <lineage>
        <taxon>Bacteria</taxon>
        <taxon>Bacillati</taxon>
        <taxon>Actinomycetota</taxon>
        <taxon>Actinomycetes</taxon>
        <taxon>Mycobacteriales</taxon>
        <taxon>Fodinicola</taxon>
    </lineage>
</organism>